<keyword evidence="1" id="KW-0812">Transmembrane</keyword>
<feature type="transmembrane region" description="Helical" evidence="1">
    <location>
        <begin position="176"/>
        <end position="195"/>
    </location>
</feature>
<dbReference type="STRING" id="1679444.PYTT_0040"/>
<gene>
    <name evidence="2" type="ORF">PYTT_0040</name>
</gene>
<dbReference type="AlphaFoldDB" id="A0A1C7PE82"/>
<dbReference type="KEGG" id="agl:PYTT_0040"/>
<dbReference type="Proteomes" id="UP000176204">
    <property type="component" value="Chromosome I"/>
</dbReference>
<evidence type="ECO:0000313" key="2">
    <source>
        <dbReference type="EMBL" id="SEH69532.1"/>
    </source>
</evidence>
<evidence type="ECO:0000313" key="3">
    <source>
        <dbReference type="Proteomes" id="UP000176204"/>
    </source>
</evidence>
<dbReference type="RefSeq" id="WP_067772002.1">
    <property type="nucleotide sequence ID" value="NZ_LIGX01000002.1"/>
</dbReference>
<sequence length="213" mass="23554">MWLIYPIVKKIVARIGWIVSIVAIHCAVFSLLEALLFIIGSTFGSSLCLRGGFLFDFVSQRFYMWLLILCGILAPWCCLVLLAKGGNAIIRIFAYMAAFFSLIQLADTLYLLFTGQYHSIIDGQLFYSILSGTMLAVTILAALPYYDAAPRPLKIRLVAVATLLVLVPIATPVPDYPWLVFVQCALKIALCLPLFRVARVLSKNAPHIAGLPE</sequence>
<feature type="transmembrane region" description="Helical" evidence="1">
    <location>
        <begin position="92"/>
        <end position="113"/>
    </location>
</feature>
<evidence type="ECO:0000256" key="1">
    <source>
        <dbReference type="SAM" id="Phobius"/>
    </source>
</evidence>
<dbReference type="EMBL" id="LT629973">
    <property type="protein sequence ID" value="SEH69532.1"/>
    <property type="molecule type" value="Genomic_DNA"/>
</dbReference>
<organism evidence="2 3">
    <name type="scientific">Akkermansia glycaniphila</name>
    <dbReference type="NCBI Taxonomy" id="1679444"/>
    <lineage>
        <taxon>Bacteria</taxon>
        <taxon>Pseudomonadati</taxon>
        <taxon>Verrucomicrobiota</taxon>
        <taxon>Verrucomicrobiia</taxon>
        <taxon>Verrucomicrobiales</taxon>
        <taxon>Akkermansiaceae</taxon>
        <taxon>Akkermansia</taxon>
    </lineage>
</organism>
<keyword evidence="1" id="KW-1133">Transmembrane helix</keyword>
<accession>A0A1C7PE82</accession>
<keyword evidence="3" id="KW-1185">Reference proteome</keyword>
<proteinExistence type="predicted"/>
<feature type="transmembrane region" description="Helical" evidence="1">
    <location>
        <begin position="153"/>
        <end position="170"/>
    </location>
</feature>
<feature type="transmembrane region" description="Helical" evidence="1">
    <location>
        <begin position="62"/>
        <end position="83"/>
    </location>
</feature>
<reference evidence="3" key="1">
    <citation type="submission" date="2016-09" db="EMBL/GenBank/DDBJ databases">
        <authorList>
            <person name="Koehorst J."/>
        </authorList>
    </citation>
    <scope>NUCLEOTIDE SEQUENCE [LARGE SCALE GENOMIC DNA]</scope>
</reference>
<feature type="transmembrane region" description="Helical" evidence="1">
    <location>
        <begin position="12"/>
        <end position="42"/>
    </location>
</feature>
<protein>
    <submittedName>
        <fullName evidence="2">Uncharacterized protein</fullName>
    </submittedName>
</protein>
<feature type="transmembrane region" description="Helical" evidence="1">
    <location>
        <begin position="125"/>
        <end position="146"/>
    </location>
</feature>
<name>A0A1C7PE82_9BACT</name>
<keyword evidence="1" id="KW-0472">Membrane</keyword>